<accession>A0ABP1Q5H8</accession>
<proteinExistence type="predicted"/>
<sequence>MVSNRGDGAVSAIICSVIVASLFIAYFTMDVVSVPYYHRRGTRQRGVFYDLENESYHFQIKGFEYYAKCPLTWRPSLRATGVWFLRPATRIGTIDLSQLQRKSSGVADVVVVIKYHLGWNTRSKLVVSGISHKTHEMVSNVLTQVGDGYCTRVIYLGCVHEVHIEGQVAPNAAFVLIDELRIGVGTSRFDGLSEETCD</sequence>
<feature type="transmembrane region" description="Helical" evidence="1">
    <location>
        <begin position="9"/>
        <end position="29"/>
    </location>
</feature>
<name>A0ABP1Q5H8_9HEXA</name>
<gene>
    <name evidence="2" type="ORF">ODALV1_LOCUS6484</name>
</gene>
<organism evidence="2 3">
    <name type="scientific">Orchesella dallaii</name>
    <dbReference type="NCBI Taxonomy" id="48710"/>
    <lineage>
        <taxon>Eukaryota</taxon>
        <taxon>Metazoa</taxon>
        <taxon>Ecdysozoa</taxon>
        <taxon>Arthropoda</taxon>
        <taxon>Hexapoda</taxon>
        <taxon>Collembola</taxon>
        <taxon>Entomobryomorpha</taxon>
        <taxon>Entomobryoidea</taxon>
        <taxon>Orchesellidae</taxon>
        <taxon>Orchesellinae</taxon>
        <taxon>Orchesella</taxon>
    </lineage>
</organism>
<keyword evidence="3" id="KW-1185">Reference proteome</keyword>
<protein>
    <submittedName>
        <fullName evidence="2">Uncharacterized protein</fullName>
    </submittedName>
</protein>
<keyword evidence="1" id="KW-0812">Transmembrane</keyword>
<evidence type="ECO:0000256" key="1">
    <source>
        <dbReference type="SAM" id="Phobius"/>
    </source>
</evidence>
<dbReference type="Proteomes" id="UP001642540">
    <property type="component" value="Unassembled WGS sequence"/>
</dbReference>
<evidence type="ECO:0000313" key="3">
    <source>
        <dbReference type="Proteomes" id="UP001642540"/>
    </source>
</evidence>
<keyword evidence="1" id="KW-1133">Transmembrane helix</keyword>
<evidence type="ECO:0000313" key="2">
    <source>
        <dbReference type="EMBL" id="CAL8086594.1"/>
    </source>
</evidence>
<comment type="caution">
    <text evidence="2">The sequence shown here is derived from an EMBL/GenBank/DDBJ whole genome shotgun (WGS) entry which is preliminary data.</text>
</comment>
<reference evidence="2 3" key="1">
    <citation type="submission" date="2024-08" db="EMBL/GenBank/DDBJ databases">
        <authorList>
            <person name="Cucini C."/>
            <person name="Frati F."/>
        </authorList>
    </citation>
    <scope>NUCLEOTIDE SEQUENCE [LARGE SCALE GENOMIC DNA]</scope>
</reference>
<dbReference type="EMBL" id="CAXLJM020000020">
    <property type="protein sequence ID" value="CAL8086594.1"/>
    <property type="molecule type" value="Genomic_DNA"/>
</dbReference>
<keyword evidence="1" id="KW-0472">Membrane</keyword>